<name>X1I3R7_9ZZZZ</name>
<dbReference type="InterPro" id="IPR029767">
    <property type="entry name" value="WecB-like"/>
</dbReference>
<dbReference type="EMBL" id="BARU01041637">
    <property type="protein sequence ID" value="GAH77026.1"/>
    <property type="molecule type" value="Genomic_DNA"/>
</dbReference>
<dbReference type="Pfam" id="PF02350">
    <property type="entry name" value="Epimerase_2"/>
    <property type="match status" value="1"/>
</dbReference>
<evidence type="ECO:0000259" key="1">
    <source>
        <dbReference type="Pfam" id="PF02350"/>
    </source>
</evidence>
<protein>
    <recommendedName>
        <fullName evidence="1">UDP-N-acetylglucosamine 2-epimerase domain-containing protein</fullName>
    </recommendedName>
</protein>
<feature type="non-terminal residue" evidence="2">
    <location>
        <position position="219"/>
    </location>
</feature>
<dbReference type="PANTHER" id="PTHR43174:SF1">
    <property type="entry name" value="UDP-N-ACETYLGLUCOSAMINE 2-EPIMERASE"/>
    <property type="match status" value="1"/>
</dbReference>
<accession>X1I3R7</accession>
<feature type="non-terminal residue" evidence="2">
    <location>
        <position position="1"/>
    </location>
</feature>
<dbReference type="Gene3D" id="3.40.50.2000">
    <property type="entry name" value="Glycogen Phosphorylase B"/>
    <property type="match status" value="1"/>
</dbReference>
<dbReference type="PANTHER" id="PTHR43174">
    <property type="entry name" value="UDP-N-ACETYLGLUCOSAMINE 2-EPIMERASE"/>
    <property type="match status" value="1"/>
</dbReference>
<reference evidence="2" key="1">
    <citation type="journal article" date="2014" name="Front. Microbiol.">
        <title>High frequency of phylogenetically diverse reductive dehalogenase-homologous genes in deep subseafloor sedimentary metagenomes.</title>
        <authorList>
            <person name="Kawai M."/>
            <person name="Futagami T."/>
            <person name="Toyoda A."/>
            <person name="Takaki Y."/>
            <person name="Nishi S."/>
            <person name="Hori S."/>
            <person name="Arai W."/>
            <person name="Tsubouchi T."/>
            <person name="Morono Y."/>
            <person name="Uchiyama I."/>
            <person name="Ito T."/>
            <person name="Fujiyama A."/>
            <person name="Inagaki F."/>
            <person name="Takami H."/>
        </authorList>
    </citation>
    <scope>NUCLEOTIDE SEQUENCE</scope>
    <source>
        <strain evidence="2">Expedition CK06-06</strain>
    </source>
</reference>
<dbReference type="InterPro" id="IPR003331">
    <property type="entry name" value="UDP_GlcNAc_Epimerase_2_dom"/>
</dbReference>
<gene>
    <name evidence="2" type="ORF">S03H2_64148</name>
</gene>
<evidence type="ECO:0000313" key="2">
    <source>
        <dbReference type="EMBL" id="GAH77026.1"/>
    </source>
</evidence>
<proteinExistence type="predicted"/>
<feature type="domain" description="UDP-N-acetylglucosamine 2-epimerase" evidence="1">
    <location>
        <begin position="2"/>
        <end position="216"/>
    </location>
</feature>
<dbReference type="AlphaFoldDB" id="X1I3R7"/>
<sequence>DVNLCYTEHARRNLLREGLHPSSIFVIGSPLPEVYKAHEKSIQDSNIRSELKLTEKGYLLASIHREANVENERRLYEIIMVLGELGKEYHVPIIFSTHPRTREKLSQKQVRYVPNNNILLHNPFGMLDYVNLQQGALCCLSDSGTIHEDAAILGITAVNIRDSNERPEVYDVGSVVMSGTDKRDIAESVRVVIKQAEAGVVFSRPSDYMETNYSDKAIR</sequence>
<dbReference type="SUPFAM" id="SSF53756">
    <property type="entry name" value="UDP-Glycosyltransferase/glycogen phosphorylase"/>
    <property type="match status" value="1"/>
</dbReference>
<comment type="caution">
    <text evidence="2">The sequence shown here is derived from an EMBL/GenBank/DDBJ whole genome shotgun (WGS) entry which is preliminary data.</text>
</comment>
<organism evidence="2">
    <name type="scientific">marine sediment metagenome</name>
    <dbReference type="NCBI Taxonomy" id="412755"/>
    <lineage>
        <taxon>unclassified sequences</taxon>
        <taxon>metagenomes</taxon>
        <taxon>ecological metagenomes</taxon>
    </lineage>
</organism>